<proteinExistence type="predicted"/>
<dbReference type="EMBL" id="VOAP01000029">
    <property type="protein sequence ID" value="TWO17997.1"/>
    <property type="molecule type" value="Genomic_DNA"/>
</dbReference>
<evidence type="ECO:0000313" key="2">
    <source>
        <dbReference type="Proteomes" id="UP000321812"/>
    </source>
</evidence>
<dbReference type="RefSeq" id="WP_147497613.1">
    <property type="nucleotide sequence ID" value="NZ_VOAP01000029.1"/>
</dbReference>
<protein>
    <submittedName>
        <fullName evidence="1">Uncharacterized protein</fullName>
    </submittedName>
</protein>
<evidence type="ECO:0000313" key="1">
    <source>
        <dbReference type="EMBL" id="TWO17997.1"/>
    </source>
</evidence>
<sequence length="71" mass="8442">MKHFIFLVAIFSFGYSFTFVSGAAIRRGICDKECNQMASNKAHRERKDFNREYFNKCVDACMNYQEYHNLK</sequence>
<dbReference type="Proteomes" id="UP000321812">
    <property type="component" value="Unassembled WGS sequence"/>
</dbReference>
<reference evidence="1 2" key="1">
    <citation type="submission" date="2019-07" db="EMBL/GenBank/DDBJ databases">
        <title>Rapid identification of Enteric Bacteria from Whole Genome Sequences (WGS) using Average Nucleotide Identity (ANI).</title>
        <authorList>
            <person name="Lane C."/>
        </authorList>
    </citation>
    <scope>NUCLEOTIDE SEQUENCE [LARGE SCALE GENOMIC DNA]</scope>
    <source>
        <strain evidence="1 2">D2411</strain>
    </source>
</reference>
<gene>
    <name evidence="1" type="ORF">YZ82_08290</name>
</gene>
<name>A0A562X7B4_CAMHY</name>
<accession>A0A562X7B4</accession>
<dbReference type="AlphaFoldDB" id="A0A562X7B4"/>
<comment type="caution">
    <text evidence="1">The sequence shown here is derived from an EMBL/GenBank/DDBJ whole genome shotgun (WGS) entry which is preliminary data.</text>
</comment>
<organism evidence="1 2">
    <name type="scientific">Campylobacter hyointestinalis</name>
    <dbReference type="NCBI Taxonomy" id="198"/>
    <lineage>
        <taxon>Bacteria</taxon>
        <taxon>Pseudomonadati</taxon>
        <taxon>Campylobacterota</taxon>
        <taxon>Epsilonproteobacteria</taxon>
        <taxon>Campylobacterales</taxon>
        <taxon>Campylobacteraceae</taxon>
        <taxon>Campylobacter</taxon>
    </lineage>
</organism>